<accession>A0A1H3ILP0</accession>
<sequence length="48" mass="5064">MSIHSRLFAAVALTVLSSTVTAKCLSKPDIAPNCRYPQGDAWCGAVRG</sequence>
<dbReference type="AlphaFoldDB" id="A0A1H3ILP0"/>
<dbReference type="STRING" id="61595.SAMN05421644_14424"/>
<evidence type="ECO:0000256" key="1">
    <source>
        <dbReference type="SAM" id="SignalP"/>
    </source>
</evidence>
<keyword evidence="3" id="KW-1185">Reference proteome</keyword>
<name>A0A1H3ILP0_ALLWA</name>
<protein>
    <submittedName>
        <fullName evidence="2">Uncharacterized protein</fullName>
    </submittedName>
</protein>
<dbReference type="Proteomes" id="UP000198672">
    <property type="component" value="Unassembled WGS sequence"/>
</dbReference>
<evidence type="ECO:0000313" key="2">
    <source>
        <dbReference type="EMBL" id="SDY27744.1"/>
    </source>
</evidence>
<keyword evidence="1" id="KW-0732">Signal</keyword>
<proteinExistence type="predicted"/>
<reference evidence="3" key="1">
    <citation type="submission" date="2016-10" db="EMBL/GenBank/DDBJ databases">
        <authorList>
            <person name="Varghese N."/>
            <person name="Submissions S."/>
        </authorList>
    </citation>
    <scope>NUCLEOTIDE SEQUENCE [LARGE SCALE GENOMIC DNA]</scope>
    <source>
        <strain evidence="3">DSM 173</strain>
    </source>
</reference>
<gene>
    <name evidence="2" type="ORF">SAMN05421644_14424</name>
</gene>
<organism evidence="2 3">
    <name type="scientific">Allochromatium warmingii</name>
    <name type="common">Chromatium warmingii</name>
    <dbReference type="NCBI Taxonomy" id="61595"/>
    <lineage>
        <taxon>Bacteria</taxon>
        <taxon>Pseudomonadati</taxon>
        <taxon>Pseudomonadota</taxon>
        <taxon>Gammaproteobacteria</taxon>
        <taxon>Chromatiales</taxon>
        <taxon>Chromatiaceae</taxon>
        <taxon>Allochromatium</taxon>
    </lineage>
</organism>
<dbReference type="EMBL" id="FNOW01000044">
    <property type="protein sequence ID" value="SDY27744.1"/>
    <property type="molecule type" value="Genomic_DNA"/>
</dbReference>
<evidence type="ECO:0000313" key="3">
    <source>
        <dbReference type="Proteomes" id="UP000198672"/>
    </source>
</evidence>
<feature type="chain" id="PRO_5011461957" evidence="1">
    <location>
        <begin position="23"/>
        <end position="48"/>
    </location>
</feature>
<feature type="signal peptide" evidence="1">
    <location>
        <begin position="1"/>
        <end position="22"/>
    </location>
</feature>